<dbReference type="Proteomes" id="UP000290407">
    <property type="component" value="Unassembled WGS sequence"/>
</dbReference>
<evidence type="ECO:0000256" key="4">
    <source>
        <dbReference type="ARBA" id="ARBA00023136"/>
    </source>
</evidence>
<name>A0A4Q2UUF4_9BACT</name>
<evidence type="ECO:0000256" key="2">
    <source>
        <dbReference type="ARBA" id="ARBA00022692"/>
    </source>
</evidence>
<dbReference type="GO" id="GO:0016020">
    <property type="term" value="C:membrane"/>
    <property type="evidence" value="ECO:0007669"/>
    <property type="project" value="UniProtKB-SubCell"/>
</dbReference>
<feature type="transmembrane region" description="Helical" evidence="5">
    <location>
        <begin position="98"/>
        <end position="118"/>
    </location>
</feature>
<feature type="transmembrane region" description="Helical" evidence="5">
    <location>
        <begin position="7"/>
        <end position="26"/>
    </location>
</feature>
<dbReference type="AlphaFoldDB" id="A0A4Q2UUF4"/>
<organism evidence="6 7">
    <name type="scientific">Spirosoma sordidisoli</name>
    <dbReference type="NCBI Taxonomy" id="2502893"/>
    <lineage>
        <taxon>Bacteria</taxon>
        <taxon>Pseudomonadati</taxon>
        <taxon>Bacteroidota</taxon>
        <taxon>Cytophagia</taxon>
        <taxon>Cytophagales</taxon>
        <taxon>Cytophagaceae</taxon>
        <taxon>Spirosoma</taxon>
    </lineage>
</organism>
<keyword evidence="7" id="KW-1185">Reference proteome</keyword>
<evidence type="ECO:0000256" key="5">
    <source>
        <dbReference type="SAM" id="Phobius"/>
    </source>
</evidence>
<evidence type="ECO:0000313" key="6">
    <source>
        <dbReference type="EMBL" id="RYC71430.1"/>
    </source>
</evidence>
<comment type="subcellular location">
    <subcellularLocation>
        <location evidence="1">Membrane</location>
        <topology evidence="1">Multi-pass membrane protein</topology>
    </subcellularLocation>
</comment>
<reference evidence="6 7" key="1">
    <citation type="submission" date="2019-01" db="EMBL/GenBank/DDBJ databases">
        <title>Spirosoma flava sp. nov., a propanil-degrading bacterium isolated from herbicide-contaminated soil.</title>
        <authorList>
            <person name="Zhang L."/>
            <person name="Jiang J.-D."/>
        </authorList>
    </citation>
    <scope>NUCLEOTIDE SEQUENCE [LARGE SCALE GENOMIC DNA]</scope>
    <source>
        <strain evidence="6 7">TY50</strain>
    </source>
</reference>
<keyword evidence="4 5" id="KW-0472">Membrane</keyword>
<dbReference type="InterPro" id="IPR032808">
    <property type="entry name" value="DoxX"/>
</dbReference>
<dbReference type="EMBL" id="SBLB01000001">
    <property type="protein sequence ID" value="RYC71430.1"/>
    <property type="molecule type" value="Genomic_DNA"/>
</dbReference>
<protein>
    <submittedName>
        <fullName evidence="6">DoxX family protein</fullName>
    </submittedName>
</protein>
<evidence type="ECO:0000256" key="3">
    <source>
        <dbReference type="ARBA" id="ARBA00022989"/>
    </source>
</evidence>
<keyword evidence="2 5" id="KW-0812">Transmembrane</keyword>
<feature type="transmembrane region" description="Helical" evidence="5">
    <location>
        <begin position="71"/>
        <end position="92"/>
    </location>
</feature>
<dbReference type="Pfam" id="PF13564">
    <property type="entry name" value="DoxX_2"/>
    <property type="match status" value="1"/>
</dbReference>
<dbReference type="RefSeq" id="WP_077919089.1">
    <property type="nucleotide sequence ID" value="NZ_SBLB01000001.1"/>
</dbReference>
<evidence type="ECO:0000313" key="7">
    <source>
        <dbReference type="Proteomes" id="UP000290407"/>
    </source>
</evidence>
<keyword evidence="3 5" id="KW-1133">Transmembrane helix</keyword>
<accession>A0A4Q2UUF4</accession>
<proteinExistence type="predicted"/>
<comment type="caution">
    <text evidence="6">The sequence shown here is derived from an EMBL/GenBank/DDBJ whole genome shotgun (WGS) entry which is preliminary data.</text>
</comment>
<evidence type="ECO:0000256" key="1">
    <source>
        <dbReference type="ARBA" id="ARBA00004141"/>
    </source>
</evidence>
<sequence length="149" mass="15913">MNTITLYVLWAARLLAAIILLQTLYFKFGAQAESVYIFAKLGVEPWGRIGSGVVELVAALLILIPRTSWIGASIGLGVMAGAILSHLTVLGIDILGDGGYLFFLGVVVAVSCVVILLLTRQQWVPIVFTLLGNAPGKKTVGGARVRQFM</sequence>
<gene>
    <name evidence="6" type="ORF">EQG79_04615</name>
</gene>
<feature type="transmembrane region" description="Helical" evidence="5">
    <location>
        <begin position="46"/>
        <end position="64"/>
    </location>
</feature>